<dbReference type="GO" id="GO:0006082">
    <property type="term" value="P:organic acid metabolic process"/>
    <property type="evidence" value="ECO:0007669"/>
    <property type="project" value="TreeGrafter"/>
</dbReference>
<dbReference type="PROSITE" id="PS00086">
    <property type="entry name" value="CYTOCHROME_P450"/>
    <property type="match status" value="1"/>
</dbReference>
<sequence>MLISGMLVTVVGLLAATILFQKFRRWLKMPPGPWGIPIFGYIPWVDPISPWETLTKLGKKYGPVMSVNFCGAQQIVLNDWEAISEAFSMTVLNDRPRFILFETTSANQKGLNAPQKVWHDNRSFLVKSLKYFGVGRSSMESVVAHEVLSLLESYRETNLGKPMEIDGRLDVAVMNVVWKISTNRQTSLDDEKAQKMIDLLRKFGDYVNQLGPAQFFPILFKLVPKYRRIMDQVRAEAPEVSREFQREVEEHKRLFKEAASEVPQDLVDDYLNERKKRENVNPENAESFADEHLIAVITALFAAGTDTTATTLRYAFIYLAKHQDVQKKCQEQLDSVGAWIVSNINACHRDPKYWPNPEKFDPTRFLDESGESLKKHIPSFLPFGAGKRRCLGEHLAYMELFLHIAYLLSMFNVNFPDGFEPDIKINHGDPITRRPAPFRVILTDRAEARMALTGLLLASVLVLFLTFSLRLLWRWQRMPPGPWGVPLIGYIPWVNPIFPWETYTTLSRKYGPVMSVNFCGTPQIILSDCEAVSEALSMMAFIDRPHFLLFEVLSVTGKERISPEGFVGNSKIWHENRTFVLKSLKSFGVGRVSLETLVANEVVSLIDSYKANNLGKPMAIDGRLDVAVLNIVWKLATNKQTSLTDEKAIRMIQKRRKFGDYVNQLGPAQFLPSLITFVPKFRHLMKAAKDLSPELTDEFKKEIEEHKALHQGNIPHMPQDIADDYIAERIMRGAKNPQDAEAFSDEHLSAVITALFAAGTETVATTLRYSFILLAQYRDVQN</sequence>
<dbReference type="OrthoDB" id="6365766at2759"/>
<feature type="non-terminal residue" evidence="7">
    <location>
        <position position="782"/>
    </location>
</feature>
<proteinExistence type="inferred from homology"/>
<dbReference type="GO" id="GO:0020037">
    <property type="term" value="F:heme binding"/>
    <property type="evidence" value="ECO:0007669"/>
    <property type="project" value="InterPro"/>
</dbReference>
<evidence type="ECO:0000256" key="1">
    <source>
        <dbReference type="ARBA" id="ARBA00010617"/>
    </source>
</evidence>
<keyword evidence="4" id="KW-0503">Monooxygenase</keyword>
<feature type="transmembrane region" description="Helical" evidence="6">
    <location>
        <begin position="450"/>
        <end position="473"/>
    </location>
</feature>
<evidence type="ECO:0000256" key="3">
    <source>
        <dbReference type="ARBA" id="ARBA00023004"/>
    </source>
</evidence>
<dbReference type="InterPro" id="IPR002401">
    <property type="entry name" value="Cyt_P450_E_grp-I"/>
</dbReference>
<dbReference type="InterPro" id="IPR050182">
    <property type="entry name" value="Cytochrome_P450_fam2"/>
</dbReference>
<protein>
    <recommendedName>
        <fullName evidence="9">Cytochrome P450</fullName>
    </recommendedName>
</protein>
<comment type="cofactor">
    <cofactor evidence="5">
        <name>heme</name>
        <dbReference type="ChEBI" id="CHEBI:30413"/>
    </cofactor>
</comment>
<evidence type="ECO:0000256" key="5">
    <source>
        <dbReference type="PIRSR" id="PIRSR602401-1"/>
    </source>
</evidence>
<dbReference type="Pfam" id="PF00067">
    <property type="entry name" value="p450"/>
    <property type="match status" value="3"/>
</dbReference>
<evidence type="ECO:0000256" key="6">
    <source>
        <dbReference type="SAM" id="Phobius"/>
    </source>
</evidence>
<keyword evidence="2 5" id="KW-0479">Metal-binding</keyword>
<accession>A0A7R9C189</accession>
<feature type="binding site" description="axial binding residue" evidence="5">
    <location>
        <position position="390"/>
    </location>
    <ligand>
        <name>heme</name>
        <dbReference type="ChEBI" id="CHEBI:30413"/>
    </ligand>
    <ligandPart>
        <name>Fe</name>
        <dbReference type="ChEBI" id="CHEBI:18248"/>
    </ligandPart>
</feature>
<evidence type="ECO:0000256" key="4">
    <source>
        <dbReference type="ARBA" id="ARBA00023033"/>
    </source>
</evidence>
<gene>
    <name evidence="7" type="ORF">NMOB1V02_LOCUS12494</name>
</gene>
<reference evidence="7" key="1">
    <citation type="submission" date="2020-11" db="EMBL/GenBank/DDBJ databases">
        <authorList>
            <person name="Tran Van P."/>
        </authorList>
    </citation>
    <scope>NUCLEOTIDE SEQUENCE</scope>
</reference>
<dbReference type="AlphaFoldDB" id="A0A7R9C189"/>
<organism evidence="7">
    <name type="scientific">Notodromas monacha</name>
    <dbReference type="NCBI Taxonomy" id="399045"/>
    <lineage>
        <taxon>Eukaryota</taxon>
        <taxon>Metazoa</taxon>
        <taxon>Ecdysozoa</taxon>
        <taxon>Arthropoda</taxon>
        <taxon>Crustacea</taxon>
        <taxon>Oligostraca</taxon>
        <taxon>Ostracoda</taxon>
        <taxon>Podocopa</taxon>
        <taxon>Podocopida</taxon>
        <taxon>Cypridocopina</taxon>
        <taxon>Cypridoidea</taxon>
        <taxon>Cyprididae</taxon>
        <taxon>Notodromas</taxon>
    </lineage>
</organism>
<keyword evidence="3 5" id="KW-0408">Iron</keyword>
<dbReference type="PRINTS" id="PR00385">
    <property type="entry name" value="P450"/>
</dbReference>
<keyword evidence="4" id="KW-0560">Oxidoreductase</keyword>
<dbReference type="InterPro" id="IPR001128">
    <property type="entry name" value="Cyt_P450"/>
</dbReference>
<evidence type="ECO:0008006" key="9">
    <source>
        <dbReference type="Google" id="ProtNLM"/>
    </source>
</evidence>
<dbReference type="InterPro" id="IPR017972">
    <property type="entry name" value="Cyt_P450_CS"/>
</dbReference>
<dbReference type="InterPro" id="IPR036396">
    <property type="entry name" value="Cyt_P450_sf"/>
</dbReference>
<dbReference type="GO" id="GO:0016712">
    <property type="term" value="F:oxidoreductase activity, acting on paired donors, with incorporation or reduction of molecular oxygen, reduced flavin or flavoprotein as one donor, and incorporation of one atom of oxygen"/>
    <property type="evidence" value="ECO:0007669"/>
    <property type="project" value="TreeGrafter"/>
</dbReference>
<evidence type="ECO:0000256" key="2">
    <source>
        <dbReference type="ARBA" id="ARBA00022723"/>
    </source>
</evidence>
<evidence type="ECO:0000313" key="7">
    <source>
        <dbReference type="EMBL" id="CAD7284892.1"/>
    </source>
</evidence>
<keyword evidence="8" id="KW-1185">Reference proteome</keyword>
<dbReference type="PANTHER" id="PTHR24300">
    <property type="entry name" value="CYTOCHROME P450 508A4-RELATED"/>
    <property type="match status" value="1"/>
</dbReference>
<dbReference type="PANTHER" id="PTHR24300:SF403">
    <property type="entry name" value="CYTOCHROME P450 306A1"/>
    <property type="match status" value="1"/>
</dbReference>
<dbReference type="EMBL" id="OA892368">
    <property type="protein sequence ID" value="CAD7284892.1"/>
    <property type="molecule type" value="Genomic_DNA"/>
</dbReference>
<keyword evidence="6" id="KW-0472">Membrane</keyword>
<dbReference type="GO" id="GO:0005506">
    <property type="term" value="F:iron ion binding"/>
    <property type="evidence" value="ECO:0007669"/>
    <property type="project" value="InterPro"/>
</dbReference>
<dbReference type="Proteomes" id="UP000678499">
    <property type="component" value="Unassembled WGS sequence"/>
</dbReference>
<feature type="transmembrane region" description="Helical" evidence="6">
    <location>
        <begin position="6"/>
        <end position="23"/>
    </location>
</feature>
<dbReference type="GO" id="GO:0006805">
    <property type="term" value="P:xenobiotic metabolic process"/>
    <property type="evidence" value="ECO:0007669"/>
    <property type="project" value="TreeGrafter"/>
</dbReference>
<dbReference type="EMBL" id="CAJPEX010010331">
    <property type="protein sequence ID" value="CAG0925044.1"/>
    <property type="molecule type" value="Genomic_DNA"/>
</dbReference>
<dbReference type="Gene3D" id="1.10.630.10">
    <property type="entry name" value="Cytochrome P450"/>
    <property type="match status" value="3"/>
</dbReference>
<dbReference type="PRINTS" id="PR00463">
    <property type="entry name" value="EP450I"/>
</dbReference>
<keyword evidence="6" id="KW-0812">Transmembrane</keyword>
<comment type="similarity">
    <text evidence="1">Belongs to the cytochrome P450 family.</text>
</comment>
<evidence type="ECO:0000313" key="8">
    <source>
        <dbReference type="Proteomes" id="UP000678499"/>
    </source>
</evidence>
<name>A0A7R9C189_9CRUS</name>
<dbReference type="GO" id="GO:0005737">
    <property type="term" value="C:cytoplasm"/>
    <property type="evidence" value="ECO:0007669"/>
    <property type="project" value="TreeGrafter"/>
</dbReference>
<dbReference type="SUPFAM" id="SSF48264">
    <property type="entry name" value="Cytochrome P450"/>
    <property type="match status" value="2"/>
</dbReference>
<keyword evidence="5" id="KW-0349">Heme</keyword>
<keyword evidence="6" id="KW-1133">Transmembrane helix</keyword>